<reference evidence="8" key="2">
    <citation type="submission" date="2020-05" db="EMBL/GenBank/DDBJ databases">
        <authorList>
            <person name="Kim H.-S."/>
            <person name="Proctor R.H."/>
            <person name="Brown D.W."/>
        </authorList>
    </citation>
    <scope>NUCLEOTIDE SEQUENCE</scope>
    <source>
        <strain evidence="8">NRRL 20472</strain>
    </source>
</reference>
<dbReference type="Gene3D" id="1.20.1070.10">
    <property type="entry name" value="Rhodopsin 7-helix transmembrane proteins"/>
    <property type="match status" value="1"/>
</dbReference>
<gene>
    <name evidence="8" type="ORF">FSARC_12240</name>
</gene>
<feature type="region of interest" description="Disordered" evidence="5">
    <location>
        <begin position="272"/>
        <end position="334"/>
    </location>
</feature>
<evidence type="ECO:0000259" key="7">
    <source>
        <dbReference type="PROSITE" id="PS50262"/>
    </source>
</evidence>
<reference evidence="8" key="1">
    <citation type="journal article" date="2020" name="BMC Genomics">
        <title>Correction to: Identification and distribution of gene clusters required for synthesis of sphingolipid metabolism inhibitors in diverse species of the filamentous fungus Fusarium.</title>
        <authorList>
            <person name="Kim H.S."/>
            <person name="Lohmar J.M."/>
            <person name="Busman M."/>
            <person name="Brown D.W."/>
            <person name="Naumann T.A."/>
            <person name="Divon H.H."/>
            <person name="Lysoe E."/>
            <person name="Uhlig S."/>
            <person name="Proctor R.H."/>
        </authorList>
    </citation>
    <scope>NUCLEOTIDE SEQUENCE</scope>
    <source>
        <strain evidence="8">NRRL 20472</strain>
    </source>
</reference>
<evidence type="ECO:0000256" key="5">
    <source>
        <dbReference type="SAM" id="MobiDB-lite"/>
    </source>
</evidence>
<dbReference type="CDD" id="cd00637">
    <property type="entry name" value="7tm_classA_rhodopsin-like"/>
    <property type="match status" value="1"/>
</dbReference>
<proteinExistence type="predicted"/>
<evidence type="ECO:0000256" key="3">
    <source>
        <dbReference type="ARBA" id="ARBA00022989"/>
    </source>
</evidence>
<dbReference type="PANTHER" id="PTHR23112">
    <property type="entry name" value="G PROTEIN-COUPLED RECEPTOR 157-RELATED"/>
    <property type="match status" value="1"/>
</dbReference>
<name>A0A8H4TA06_9HYPO</name>
<keyword evidence="9" id="KW-1185">Reference proteome</keyword>
<feature type="transmembrane region" description="Helical" evidence="6">
    <location>
        <begin position="200"/>
        <end position="219"/>
    </location>
</feature>
<dbReference type="SUPFAM" id="SSF81321">
    <property type="entry name" value="Family A G protein-coupled receptor-like"/>
    <property type="match status" value="1"/>
</dbReference>
<dbReference type="EMBL" id="JABEXW010000826">
    <property type="protein sequence ID" value="KAF4954073.1"/>
    <property type="molecule type" value="Genomic_DNA"/>
</dbReference>
<feature type="compositionally biased region" description="Basic and acidic residues" evidence="5">
    <location>
        <begin position="295"/>
        <end position="313"/>
    </location>
</feature>
<feature type="transmembrane region" description="Helical" evidence="6">
    <location>
        <begin position="117"/>
        <end position="141"/>
    </location>
</feature>
<feature type="domain" description="G-protein coupled receptors family 1 profile" evidence="7">
    <location>
        <begin position="52"/>
        <end position="443"/>
    </location>
</feature>
<evidence type="ECO:0000256" key="6">
    <source>
        <dbReference type="SAM" id="Phobius"/>
    </source>
</evidence>
<dbReference type="GO" id="GO:0005886">
    <property type="term" value="C:plasma membrane"/>
    <property type="evidence" value="ECO:0007669"/>
    <property type="project" value="TreeGrafter"/>
</dbReference>
<evidence type="ECO:0000256" key="4">
    <source>
        <dbReference type="ARBA" id="ARBA00023136"/>
    </source>
</evidence>
<evidence type="ECO:0000256" key="1">
    <source>
        <dbReference type="ARBA" id="ARBA00004141"/>
    </source>
</evidence>
<protein>
    <recommendedName>
        <fullName evidence="7">G-protein coupled receptors family 1 profile domain-containing protein</fullName>
    </recommendedName>
</protein>
<evidence type="ECO:0000313" key="9">
    <source>
        <dbReference type="Proteomes" id="UP000622797"/>
    </source>
</evidence>
<organism evidence="8 9">
    <name type="scientific">Fusarium sarcochroum</name>
    <dbReference type="NCBI Taxonomy" id="1208366"/>
    <lineage>
        <taxon>Eukaryota</taxon>
        <taxon>Fungi</taxon>
        <taxon>Dikarya</taxon>
        <taxon>Ascomycota</taxon>
        <taxon>Pezizomycotina</taxon>
        <taxon>Sordariomycetes</taxon>
        <taxon>Hypocreomycetidae</taxon>
        <taxon>Hypocreales</taxon>
        <taxon>Nectriaceae</taxon>
        <taxon>Fusarium</taxon>
        <taxon>Fusarium lateritium species complex</taxon>
    </lineage>
</organism>
<keyword evidence="4 6" id="KW-0472">Membrane</keyword>
<feature type="transmembrane region" description="Helical" evidence="6">
    <location>
        <begin position="37"/>
        <end position="62"/>
    </location>
</feature>
<feature type="compositionally biased region" description="Polar residues" evidence="5">
    <location>
        <begin position="280"/>
        <end position="293"/>
    </location>
</feature>
<dbReference type="GO" id="GO:0007189">
    <property type="term" value="P:adenylate cyclase-activating G protein-coupled receptor signaling pathway"/>
    <property type="evidence" value="ECO:0007669"/>
    <property type="project" value="TreeGrafter"/>
</dbReference>
<dbReference type="Proteomes" id="UP000622797">
    <property type="component" value="Unassembled WGS sequence"/>
</dbReference>
<dbReference type="Pfam" id="PF11710">
    <property type="entry name" value="Git3"/>
    <property type="match status" value="1"/>
</dbReference>
<feature type="transmembrane region" description="Helical" evidence="6">
    <location>
        <begin position="153"/>
        <end position="172"/>
    </location>
</feature>
<keyword evidence="3 6" id="KW-1133">Transmembrane helix</keyword>
<dbReference type="AlphaFoldDB" id="A0A8H4TA06"/>
<evidence type="ECO:0000256" key="2">
    <source>
        <dbReference type="ARBA" id="ARBA00022692"/>
    </source>
</evidence>
<dbReference type="GO" id="GO:0004930">
    <property type="term" value="F:G protein-coupled receptor activity"/>
    <property type="evidence" value="ECO:0007669"/>
    <property type="project" value="TreeGrafter"/>
</dbReference>
<keyword evidence="2 6" id="KW-0812">Transmembrane</keyword>
<dbReference type="PANTHER" id="PTHR23112:SF37">
    <property type="entry name" value="G PROTEIN-COUPLED RECEPTOR GPR1"/>
    <property type="match status" value="1"/>
</dbReference>
<evidence type="ECO:0000313" key="8">
    <source>
        <dbReference type="EMBL" id="KAF4954073.1"/>
    </source>
</evidence>
<dbReference type="InterPro" id="IPR023041">
    <property type="entry name" value="Glucose_rcpt_Git3-like_N"/>
</dbReference>
<comment type="subcellular location">
    <subcellularLocation>
        <location evidence="1">Membrane</location>
        <topology evidence="1">Multi-pass membrane protein</topology>
    </subcellularLocation>
</comment>
<accession>A0A8H4TA06</accession>
<feature type="transmembrane region" description="Helical" evidence="6">
    <location>
        <begin position="74"/>
        <end position="97"/>
    </location>
</feature>
<dbReference type="OrthoDB" id="100006at2759"/>
<sequence>MKTSPFLQTFFVNGYYLYCLPNAPHNPSNMTGKVDRVISSVTLAGSLLSCVATSCVLVSFAIYRRHLRSFRHVLVLNLMLAEFINTLNNSISGIIFLKTGHLKPGAACVANGFIGQLSVQAADFSVLAIAVITLLTVTRYLYIPTTSTIRKAFICVAIWIMPFITSLIPTIAGEMEPVGGNWCWISSSRPDLRYGMTHGWRFFVIFTTILIYISIWFYLRRHLSSKTKTTRQPASEIFSTYNSNTMFSQGSKDMGFRVMKEDEIELDKFEPRRSKMNAPDSPTTFEQGNNWNSPHGDKIDEIKDMNTERKGESEASNSRMRGGSIRHRSTPSRRGAELAFSGVANIESFEASSTPRQHQTNVLQTNASEFPQRRDTHEVEVEIKRMMLLNGYPFMYVLLWVPGLVNRLLEALGTPVSETTIAALNTSTQFIGFANAATYGFNHHLRDRLNALYWTPTITRIKKRFGR</sequence>
<dbReference type="InterPro" id="IPR017452">
    <property type="entry name" value="GPCR_Rhodpsn_7TM"/>
</dbReference>
<comment type="caution">
    <text evidence="8">The sequence shown here is derived from an EMBL/GenBank/DDBJ whole genome shotgun (WGS) entry which is preliminary data.</text>
</comment>
<dbReference type="PROSITE" id="PS50262">
    <property type="entry name" value="G_PROTEIN_RECEP_F1_2"/>
    <property type="match status" value="1"/>
</dbReference>